<dbReference type="Pfam" id="PF13181">
    <property type="entry name" value="TPR_8"/>
    <property type="match status" value="2"/>
</dbReference>
<evidence type="ECO:0000256" key="11">
    <source>
        <dbReference type="SAM" id="Phobius"/>
    </source>
</evidence>
<name>A0AA51ZV54_9BACT</name>
<dbReference type="GO" id="GO:0005524">
    <property type="term" value="F:ATP binding"/>
    <property type="evidence" value="ECO:0007669"/>
    <property type="project" value="UniProtKB-KW"/>
</dbReference>
<dbReference type="InterPro" id="IPR019734">
    <property type="entry name" value="TPR_rpt"/>
</dbReference>
<dbReference type="PANTHER" id="PTHR24421">
    <property type="entry name" value="NITRATE/NITRITE SENSOR PROTEIN NARX-RELATED"/>
    <property type="match status" value="1"/>
</dbReference>
<dbReference type="InterPro" id="IPR003594">
    <property type="entry name" value="HATPase_dom"/>
</dbReference>
<dbReference type="Pfam" id="PF07730">
    <property type="entry name" value="HisKA_3"/>
    <property type="match status" value="1"/>
</dbReference>
<feature type="repeat" description="TPR" evidence="9">
    <location>
        <begin position="164"/>
        <end position="197"/>
    </location>
</feature>
<keyword evidence="11" id="KW-0472">Membrane</keyword>
<dbReference type="InterPro" id="IPR005467">
    <property type="entry name" value="His_kinase_dom"/>
</dbReference>
<keyword evidence="4" id="KW-0808">Transferase</keyword>
<dbReference type="EC" id="2.7.13.3" evidence="2"/>
<dbReference type="SMART" id="SM00028">
    <property type="entry name" value="TPR"/>
    <property type="match status" value="4"/>
</dbReference>
<evidence type="ECO:0000256" key="2">
    <source>
        <dbReference type="ARBA" id="ARBA00012438"/>
    </source>
</evidence>
<dbReference type="SMART" id="SM00387">
    <property type="entry name" value="HATPase_c"/>
    <property type="match status" value="1"/>
</dbReference>
<dbReference type="EMBL" id="CP129968">
    <property type="protein sequence ID" value="WNB17323.1"/>
    <property type="molecule type" value="Genomic_DNA"/>
</dbReference>
<feature type="domain" description="Histidine kinase" evidence="12">
    <location>
        <begin position="337"/>
        <end position="526"/>
    </location>
</feature>
<dbReference type="PANTHER" id="PTHR24421:SF10">
    <property type="entry name" value="NITRATE_NITRITE SENSOR PROTEIN NARQ"/>
    <property type="match status" value="1"/>
</dbReference>
<evidence type="ECO:0000256" key="8">
    <source>
        <dbReference type="ARBA" id="ARBA00023012"/>
    </source>
</evidence>
<protein>
    <recommendedName>
        <fullName evidence="2">histidine kinase</fullName>
        <ecNumber evidence="2">2.7.13.3</ecNumber>
    </recommendedName>
</protein>
<evidence type="ECO:0000256" key="3">
    <source>
        <dbReference type="ARBA" id="ARBA00022553"/>
    </source>
</evidence>
<evidence type="ECO:0000256" key="7">
    <source>
        <dbReference type="ARBA" id="ARBA00022840"/>
    </source>
</evidence>
<dbReference type="InterPro" id="IPR011990">
    <property type="entry name" value="TPR-like_helical_dom_sf"/>
</dbReference>
<dbReference type="Gene3D" id="3.30.565.10">
    <property type="entry name" value="Histidine kinase-like ATPase, C-terminal domain"/>
    <property type="match status" value="1"/>
</dbReference>
<dbReference type="InterPro" id="IPR036890">
    <property type="entry name" value="HATPase_C_sf"/>
</dbReference>
<accession>A0AA51ZV54</accession>
<dbReference type="InterPro" id="IPR011712">
    <property type="entry name" value="Sig_transdc_His_kin_sub3_dim/P"/>
</dbReference>
<evidence type="ECO:0000256" key="1">
    <source>
        <dbReference type="ARBA" id="ARBA00000085"/>
    </source>
</evidence>
<feature type="transmembrane region" description="Helical" evidence="11">
    <location>
        <begin position="278"/>
        <end position="298"/>
    </location>
</feature>
<dbReference type="SUPFAM" id="SSF55874">
    <property type="entry name" value="ATPase domain of HSP90 chaperone/DNA topoisomerase II/histidine kinase"/>
    <property type="match status" value="1"/>
</dbReference>
<dbReference type="InterPro" id="IPR050482">
    <property type="entry name" value="Sensor_HK_TwoCompSys"/>
</dbReference>
<comment type="catalytic activity">
    <reaction evidence="1">
        <text>ATP + protein L-histidine = ADP + protein N-phospho-L-histidine.</text>
        <dbReference type="EC" id="2.7.13.3"/>
    </reaction>
</comment>
<evidence type="ECO:0000256" key="6">
    <source>
        <dbReference type="ARBA" id="ARBA00022777"/>
    </source>
</evidence>
<dbReference type="AlphaFoldDB" id="A0AA51ZV54"/>
<evidence type="ECO:0000256" key="10">
    <source>
        <dbReference type="SAM" id="Coils"/>
    </source>
</evidence>
<dbReference type="CDD" id="cd16917">
    <property type="entry name" value="HATPase_UhpB-NarQ-NarX-like"/>
    <property type="match status" value="1"/>
</dbReference>
<keyword evidence="10" id="KW-0175">Coiled coil</keyword>
<dbReference type="PROSITE" id="PS50005">
    <property type="entry name" value="TPR"/>
    <property type="match status" value="2"/>
</dbReference>
<keyword evidence="11" id="KW-1133">Transmembrane helix</keyword>
<evidence type="ECO:0000259" key="12">
    <source>
        <dbReference type="PROSITE" id="PS50109"/>
    </source>
</evidence>
<dbReference type="Pfam" id="PF02518">
    <property type="entry name" value="HATPase_c"/>
    <property type="match status" value="1"/>
</dbReference>
<dbReference type="Gene3D" id="1.25.40.10">
    <property type="entry name" value="Tetratricopeptide repeat domain"/>
    <property type="match status" value="1"/>
</dbReference>
<dbReference type="Proteomes" id="UP001232019">
    <property type="component" value="Chromosome"/>
</dbReference>
<evidence type="ECO:0000256" key="9">
    <source>
        <dbReference type="PROSITE-ProRule" id="PRU00339"/>
    </source>
</evidence>
<keyword evidence="9" id="KW-0802">TPR repeat</keyword>
<dbReference type="SUPFAM" id="SSF48452">
    <property type="entry name" value="TPR-like"/>
    <property type="match status" value="2"/>
</dbReference>
<reference evidence="13" key="1">
    <citation type="submission" date="2023-08" db="EMBL/GenBank/DDBJ databases">
        <title>Comparative genomics and taxonomic characterization of three novel marine species of genus Marivirga.</title>
        <authorList>
            <person name="Muhammad N."/>
            <person name="Kim S.-G."/>
        </authorList>
    </citation>
    <scope>NUCLEOTIDE SEQUENCE</scope>
    <source>
        <strain evidence="13">BKB1-2</strain>
    </source>
</reference>
<dbReference type="Gene3D" id="1.20.5.1930">
    <property type="match status" value="1"/>
</dbReference>
<keyword evidence="3" id="KW-0597">Phosphoprotein</keyword>
<feature type="repeat" description="TPR" evidence="9">
    <location>
        <begin position="2"/>
        <end position="35"/>
    </location>
</feature>
<keyword evidence="5" id="KW-0547">Nucleotide-binding</keyword>
<dbReference type="GO" id="GO:0016020">
    <property type="term" value="C:membrane"/>
    <property type="evidence" value="ECO:0007669"/>
    <property type="project" value="InterPro"/>
</dbReference>
<keyword evidence="7" id="KW-0067">ATP-binding</keyword>
<proteinExistence type="predicted"/>
<keyword evidence="6 13" id="KW-0418">Kinase</keyword>
<evidence type="ECO:0000313" key="13">
    <source>
        <dbReference type="EMBL" id="WNB17323.1"/>
    </source>
</evidence>
<feature type="coiled-coil region" evidence="10">
    <location>
        <begin position="300"/>
        <end position="341"/>
    </location>
</feature>
<keyword evidence="8" id="KW-0902">Two-component regulatory system</keyword>
<keyword evidence="11" id="KW-0812">Transmembrane</keyword>
<organism evidence="13">
    <name type="scientific">Marivirga arenosa</name>
    <dbReference type="NCBI Taxonomy" id="3059076"/>
    <lineage>
        <taxon>Bacteria</taxon>
        <taxon>Pseudomonadati</taxon>
        <taxon>Bacteroidota</taxon>
        <taxon>Cytophagia</taxon>
        <taxon>Cytophagales</taxon>
        <taxon>Marivirgaceae</taxon>
        <taxon>Marivirga</taxon>
    </lineage>
</organism>
<evidence type="ECO:0000256" key="4">
    <source>
        <dbReference type="ARBA" id="ARBA00022679"/>
    </source>
</evidence>
<dbReference type="RefSeq" id="WP_322346764.1">
    <property type="nucleotide sequence ID" value="NZ_CP129968.2"/>
</dbReference>
<dbReference type="KEGG" id="marp:QYS47_33600"/>
<dbReference type="GO" id="GO:0000155">
    <property type="term" value="F:phosphorelay sensor kinase activity"/>
    <property type="evidence" value="ECO:0007669"/>
    <property type="project" value="InterPro"/>
</dbReference>
<gene>
    <name evidence="13" type="ORF">QYS47_33600</name>
</gene>
<evidence type="ECO:0000256" key="5">
    <source>
        <dbReference type="ARBA" id="ARBA00022741"/>
    </source>
</evidence>
<dbReference type="PROSITE" id="PS50109">
    <property type="entry name" value="HIS_KIN"/>
    <property type="match status" value="1"/>
</dbReference>
<dbReference type="GO" id="GO:0046983">
    <property type="term" value="F:protein dimerization activity"/>
    <property type="evidence" value="ECO:0007669"/>
    <property type="project" value="InterPro"/>
</dbReference>
<sequence length="541" mass="62500">MAKTYNYQGLNHKNLNNKEKALSYFYDAIELNKKINYKRGLVINYINLANYYNSTNVDLSLSYYQEALRLIENDDSKLNAILNMNIGTIYSSNDTTYSNNDSAIYYYLNSLKVFKDLKDTARLSSLHHNLGLLYEQNENLNASLSNYQKSLTFARRTNNKYTISEELMAVGVVLLKLKKADEALNLFEESLEIAINIGDENRKMHLYSNIVKSKMQLGEVNEASYYFEKFNKLRDSLYSTERMKEVKNLETKYETELKEAEIKEQQKAIEQKNFQKNLFLGLSFFLVLLVISTIWFFLQKQDYLKKLKNEEIANMKTEQELKELNAMMHGQEEERNRIASDLHDRLGARLSSIKLLFQSDQNGNGETLKSKLLDNINEAIKETREISHNLSTDMLSRFGLETALKDIVRTINEAEKIKADLSIYGLQKRLSLEIERNIYHIVLELINNTIKHAEAQQISIQISLVDDEINLFYEDDGKGFDVQNVVDSGLGMRSIYARINTINGAVYFNSKPGQGINVVMNIPVKEVEENIKSQNYKSKLA</sequence>